<gene>
    <name evidence="4" type="ORF">BYL167_LOCUS66047</name>
    <name evidence="6" type="ORF">GIL414_LOCUS75309</name>
    <name evidence="5" type="ORF">SMN809_LOCUS73818</name>
</gene>
<dbReference type="CDD" id="cd00055">
    <property type="entry name" value="EGF_Lam"/>
    <property type="match status" value="1"/>
</dbReference>
<dbReference type="PROSITE" id="PS00022">
    <property type="entry name" value="EGF_1"/>
    <property type="match status" value="1"/>
</dbReference>
<sequence>DGHLVCDCKHNTAGDECERCKDFHFDRPWTRATPRDANECVGKM</sequence>
<keyword evidence="1" id="KW-1015">Disulfide bond</keyword>
<dbReference type="EMBL" id="CAJOBJ010342771">
    <property type="protein sequence ID" value="CAF5197076.1"/>
    <property type="molecule type" value="Genomic_DNA"/>
</dbReference>
<dbReference type="InterPro" id="IPR050440">
    <property type="entry name" value="Laminin/Netrin_ECM"/>
</dbReference>
<dbReference type="Proteomes" id="UP000681720">
    <property type="component" value="Unassembled WGS sequence"/>
</dbReference>
<keyword evidence="2" id="KW-0424">Laminin EGF-like domain</keyword>
<dbReference type="PANTHER" id="PTHR10574:SF365">
    <property type="entry name" value="NETRIN-A-RELATED"/>
    <property type="match status" value="1"/>
</dbReference>
<evidence type="ECO:0000313" key="5">
    <source>
        <dbReference type="EMBL" id="CAF5195450.1"/>
    </source>
</evidence>
<dbReference type="InterPro" id="IPR002049">
    <property type="entry name" value="LE_dom"/>
</dbReference>
<evidence type="ECO:0000313" key="6">
    <source>
        <dbReference type="EMBL" id="CAF5197076.1"/>
    </source>
</evidence>
<dbReference type="PANTHER" id="PTHR10574">
    <property type="entry name" value="NETRIN/LAMININ-RELATED"/>
    <property type="match status" value="1"/>
</dbReference>
<reference evidence="4" key="1">
    <citation type="submission" date="2021-02" db="EMBL/GenBank/DDBJ databases">
        <authorList>
            <person name="Nowell W R."/>
        </authorList>
    </citation>
    <scope>NUCLEOTIDE SEQUENCE</scope>
</reference>
<evidence type="ECO:0000256" key="1">
    <source>
        <dbReference type="ARBA" id="ARBA00023157"/>
    </source>
</evidence>
<evidence type="ECO:0000313" key="7">
    <source>
        <dbReference type="Proteomes" id="UP000681967"/>
    </source>
</evidence>
<dbReference type="Proteomes" id="UP000681967">
    <property type="component" value="Unassembled WGS sequence"/>
</dbReference>
<dbReference type="SUPFAM" id="SSF57196">
    <property type="entry name" value="EGF/Laminin"/>
    <property type="match status" value="1"/>
</dbReference>
<dbReference type="GO" id="GO:0005604">
    <property type="term" value="C:basement membrane"/>
    <property type="evidence" value="ECO:0007669"/>
    <property type="project" value="TreeGrafter"/>
</dbReference>
<feature type="non-terminal residue" evidence="4">
    <location>
        <position position="1"/>
    </location>
</feature>
<dbReference type="Pfam" id="PF00053">
    <property type="entry name" value="EGF_laminin"/>
    <property type="match status" value="1"/>
</dbReference>
<dbReference type="AlphaFoldDB" id="A0A8S3FB45"/>
<dbReference type="GO" id="GO:0016358">
    <property type="term" value="P:dendrite development"/>
    <property type="evidence" value="ECO:0007669"/>
    <property type="project" value="TreeGrafter"/>
</dbReference>
<dbReference type="Proteomes" id="UP000676336">
    <property type="component" value="Unassembled WGS sequence"/>
</dbReference>
<evidence type="ECO:0000256" key="2">
    <source>
        <dbReference type="ARBA" id="ARBA00023292"/>
    </source>
</evidence>
<proteinExistence type="predicted"/>
<feature type="domain" description="EGF-like" evidence="3">
    <location>
        <begin position="6"/>
        <end position="17"/>
    </location>
</feature>
<evidence type="ECO:0000259" key="3">
    <source>
        <dbReference type="PROSITE" id="PS00022"/>
    </source>
</evidence>
<evidence type="ECO:0000313" key="4">
    <source>
        <dbReference type="EMBL" id="CAF5113531.1"/>
    </source>
</evidence>
<dbReference type="GO" id="GO:0009888">
    <property type="term" value="P:tissue development"/>
    <property type="evidence" value="ECO:0007669"/>
    <property type="project" value="TreeGrafter"/>
</dbReference>
<name>A0A8S3FB45_9BILA</name>
<dbReference type="GO" id="GO:0009887">
    <property type="term" value="P:animal organ morphogenesis"/>
    <property type="evidence" value="ECO:0007669"/>
    <property type="project" value="TreeGrafter"/>
</dbReference>
<organism evidence="4 7">
    <name type="scientific">Rotaria magnacalcarata</name>
    <dbReference type="NCBI Taxonomy" id="392030"/>
    <lineage>
        <taxon>Eukaryota</taxon>
        <taxon>Metazoa</taxon>
        <taxon>Spiralia</taxon>
        <taxon>Gnathifera</taxon>
        <taxon>Rotifera</taxon>
        <taxon>Eurotatoria</taxon>
        <taxon>Bdelloidea</taxon>
        <taxon>Philodinida</taxon>
        <taxon>Philodinidae</taxon>
        <taxon>Rotaria</taxon>
    </lineage>
</organism>
<protein>
    <recommendedName>
        <fullName evidence="3">EGF-like domain-containing protein</fullName>
    </recommendedName>
</protein>
<dbReference type="Gene3D" id="2.10.25.10">
    <property type="entry name" value="Laminin"/>
    <property type="match status" value="1"/>
</dbReference>
<dbReference type="InterPro" id="IPR000742">
    <property type="entry name" value="EGF"/>
</dbReference>
<dbReference type="EMBL" id="CAJOBH010242294">
    <property type="protein sequence ID" value="CAF5113531.1"/>
    <property type="molecule type" value="Genomic_DNA"/>
</dbReference>
<dbReference type="GO" id="GO:0008045">
    <property type="term" value="P:motor neuron axon guidance"/>
    <property type="evidence" value="ECO:0007669"/>
    <property type="project" value="TreeGrafter"/>
</dbReference>
<comment type="caution">
    <text evidence="4">The sequence shown here is derived from an EMBL/GenBank/DDBJ whole genome shotgun (WGS) entry which is preliminary data.</text>
</comment>
<dbReference type="EMBL" id="CAJOBI010328743">
    <property type="protein sequence ID" value="CAF5195450.1"/>
    <property type="molecule type" value="Genomic_DNA"/>
</dbReference>
<accession>A0A8S3FB45</accession>